<organism evidence="1 2">
    <name type="scientific">Actinocrinis puniceicyclus</name>
    <dbReference type="NCBI Taxonomy" id="977794"/>
    <lineage>
        <taxon>Bacteria</taxon>
        <taxon>Bacillati</taxon>
        <taxon>Actinomycetota</taxon>
        <taxon>Actinomycetes</taxon>
        <taxon>Catenulisporales</taxon>
        <taxon>Actinospicaceae</taxon>
        <taxon>Actinocrinis</taxon>
    </lineage>
</organism>
<sequence>MIALIEAMGARRYAPLGQLCSGSCQRAMVWYAWDAAVAAGFFELLRHFENALGRAMSARLAAGFARADWWNAQTLDLTYTGNAMIEKAAERIGRTRGTAPVGSFANELMLGFWVSLLSRGSDYDNRLWRPMLRHAFPEYRGSRAALHQDLAYLVTLRNKIAHHAPIGSRHLPADHESIHRIVGYLGQLQVKWLERHDRVPALLALRPGRCPNGHLCVADVEGRLHYDV</sequence>
<accession>A0A8J7WPI8</accession>
<comment type="caution">
    <text evidence="1">The sequence shown here is derived from an EMBL/GenBank/DDBJ whole genome shotgun (WGS) entry which is preliminary data.</text>
</comment>
<evidence type="ECO:0008006" key="3">
    <source>
        <dbReference type="Google" id="ProtNLM"/>
    </source>
</evidence>
<proteinExistence type="predicted"/>
<name>A0A8J7WPI8_9ACTN</name>
<reference evidence="1" key="1">
    <citation type="submission" date="2021-04" db="EMBL/GenBank/DDBJ databases">
        <title>Genome based classification of Actinospica acidithermotolerans sp. nov., an actinobacterium isolated from an Indonesian hot spring.</title>
        <authorList>
            <person name="Kusuma A.B."/>
            <person name="Putra K.E."/>
            <person name="Nafisah S."/>
            <person name="Loh J."/>
            <person name="Nouioui I."/>
            <person name="Goodfellow M."/>
        </authorList>
    </citation>
    <scope>NUCLEOTIDE SEQUENCE</scope>
    <source>
        <strain evidence="1">DSM 45618</strain>
    </source>
</reference>
<evidence type="ECO:0000313" key="1">
    <source>
        <dbReference type="EMBL" id="MBS2963957.1"/>
    </source>
</evidence>
<keyword evidence="2" id="KW-1185">Reference proteome</keyword>
<dbReference type="AlphaFoldDB" id="A0A8J7WPI8"/>
<dbReference type="Proteomes" id="UP000677913">
    <property type="component" value="Unassembled WGS sequence"/>
</dbReference>
<protein>
    <recommendedName>
        <fullName evidence="3">Abi-like protein</fullName>
    </recommendedName>
</protein>
<evidence type="ECO:0000313" key="2">
    <source>
        <dbReference type="Proteomes" id="UP000677913"/>
    </source>
</evidence>
<dbReference type="EMBL" id="JAGSXH010000038">
    <property type="protein sequence ID" value="MBS2963957.1"/>
    <property type="molecule type" value="Genomic_DNA"/>
</dbReference>
<gene>
    <name evidence="1" type="ORF">KGA66_12950</name>
</gene>
<dbReference type="RefSeq" id="WP_211468132.1">
    <property type="nucleotide sequence ID" value="NZ_JAGSXH010000038.1"/>
</dbReference>